<keyword evidence="4" id="KW-0677">Repeat</keyword>
<dbReference type="GO" id="GO:0005634">
    <property type="term" value="C:nucleus"/>
    <property type="evidence" value="ECO:0007669"/>
    <property type="project" value="UniProtKB-SubCell"/>
</dbReference>
<dbReference type="eggNOG" id="ENOG502QTMZ">
    <property type="taxonomic scope" value="Eukaryota"/>
</dbReference>
<evidence type="ECO:0000313" key="12">
    <source>
        <dbReference type="Proteomes" id="UP000000305"/>
    </source>
</evidence>
<dbReference type="GO" id="GO:0043124">
    <property type="term" value="P:negative regulation of canonical NF-kappaB signal transduction"/>
    <property type="evidence" value="ECO:0007669"/>
    <property type="project" value="InterPro"/>
</dbReference>
<keyword evidence="12" id="KW-1185">Reference proteome</keyword>
<dbReference type="InParanoid" id="E9FQM4"/>
<evidence type="ECO:0000256" key="10">
    <source>
        <dbReference type="SAM" id="MobiDB-lite"/>
    </source>
</evidence>
<organism evidence="11 12">
    <name type="scientific">Daphnia pulex</name>
    <name type="common">Water flea</name>
    <dbReference type="NCBI Taxonomy" id="6669"/>
    <lineage>
        <taxon>Eukaryota</taxon>
        <taxon>Metazoa</taxon>
        <taxon>Ecdysozoa</taxon>
        <taxon>Arthropoda</taxon>
        <taxon>Crustacea</taxon>
        <taxon>Branchiopoda</taxon>
        <taxon>Diplostraca</taxon>
        <taxon>Cladocera</taxon>
        <taxon>Anomopoda</taxon>
        <taxon>Daphniidae</taxon>
        <taxon>Daphnia</taxon>
    </lineage>
</organism>
<dbReference type="EMBL" id="GL732523">
    <property type="protein sequence ID" value="EFX90340.1"/>
    <property type="molecule type" value="Genomic_DNA"/>
</dbReference>
<dbReference type="SUPFAM" id="SSF48403">
    <property type="entry name" value="Ankyrin repeat"/>
    <property type="match status" value="1"/>
</dbReference>
<evidence type="ECO:0000256" key="2">
    <source>
        <dbReference type="ARBA" id="ARBA00014259"/>
    </source>
</evidence>
<proteinExistence type="predicted"/>
<reference evidence="11 12" key="1">
    <citation type="journal article" date="2011" name="Science">
        <title>The ecoresponsive genome of Daphnia pulex.</title>
        <authorList>
            <person name="Colbourne J.K."/>
            <person name="Pfrender M.E."/>
            <person name="Gilbert D."/>
            <person name="Thomas W.K."/>
            <person name="Tucker A."/>
            <person name="Oakley T.H."/>
            <person name="Tokishita S."/>
            <person name="Aerts A."/>
            <person name="Arnold G.J."/>
            <person name="Basu M.K."/>
            <person name="Bauer D.J."/>
            <person name="Caceres C.E."/>
            <person name="Carmel L."/>
            <person name="Casola C."/>
            <person name="Choi J.H."/>
            <person name="Detter J.C."/>
            <person name="Dong Q."/>
            <person name="Dusheyko S."/>
            <person name="Eads B.D."/>
            <person name="Frohlich T."/>
            <person name="Geiler-Samerotte K.A."/>
            <person name="Gerlach D."/>
            <person name="Hatcher P."/>
            <person name="Jogdeo S."/>
            <person name="Krijgsveld J."/>
            <person name="Kriventseva E.V."/>
            <person name="Kultz D."/>
            <person name="Laforsch C."/>
            <person name="Lindquist E."/>
            <person name="Lopez J."/>
            <person name="Manak J.R."/>
            <person name="Muller J."/>
            <person name="Pangilinan J."/>
            <person name="Patwardhan R.P."/>
            <person name="Pitluck S."/>
            <person name="Pritham E.J."/>
            <person name="Rechtsteiner A."/>
            <person name="Rho M."/>
            <person name="Rogozin I.B."/>
            <person name="Sakarya O."/>
            <person name="Salamov A."/>
            <person name="Schaack S."/>
            <person name="Shapiro H."/>
            <person name="Shiga Y."/>
            <person name="Skalitzky C."/>
            <person name="Smith Z."/>
            <person name="Souvorov A."/>
            <person name="Sung W."/>
            <person name="Tang Z."/>
            <person name="Tsuchiya D."/>
            <person name="Tu H."/>
            <person name="Vos H."/>
            <person name="Wang M."/>
            <person name="Wolf Y.I."/>
            <person name="Yamagata H."/>
            <person name="Yamada T."/>
            <person name="Ye Y."/>
            <person name="Shaw J.R."/>
            <person name="Andrews J."/>
            <person name="Crease T.J."/>
            <person name="Tang H."/>
            <person name="Lucas S.M."/>
            <person name="Robertson H.M."/>
            <person name="Bork P."/>
            <person name="Koonin E.V."/>
            <person name="Zdobnov E.M."/>
            <person name="Grigoriev I.V."/>
            <person name="Lynch M."/>
            <person name="Boore J.L."/>
        </authorList>
    </citation>
    <scope>NUCLEOTIDE SEQUENCE [LARGE SCALE GENOMIC DNA]</scope>
</reference>
<dbReference type="InterPro" id="IPR036770">
    <property type="entry name" value="Ankyrin_rpt-contain_sf"/>
</dbReference>
<feature type="region of interest" description="Disordered" evidence="10">
    <location>
        <begin position="212"/>
        <end position="231"/>
    </location>
</feature>
<evidence type="ECO:0000256" key="5">
    <source>
        <dbReference type="ARBA" id="ARBA00023043"/>
    </source>
</evidence>
<feature type="repeat" description="ANK" evidence="9">
    <location>
        <begin position="46"/>
        <end position="70"/>
    </location>
</feature>
<protein>
    <recommendedName>
        <fullName evidence="2">NF-kappa-B inhibitor-like protein 1</fullName>
    </recommendedName>
    <alternativeName>
        <fullName evidence="7">Inhibitor of kappa B-like protein</fullName>
    </alternativeName>
    <alternativeName>
        <fullName evidence="8">Nuclear factor of kappa light polypeptide gene enhancer in B-cells inhibitor-like 1</fullName>
    </alternativeName>
</protein>
<accession>E9FQM4</accession>
<dbReference type="PANTHER" id="PTHR15263">
    <property type="entry name" value="I-KAPPA-B-LIKE PROTEIN IKBL"/>
    <property type="match status" value="1"/>
</dbReference>
<comment type="subcellular location">
    <subcellularLocation>
        <location evidence="1">Nucleus</location>
    </subcellularLocation>
</comment>
<dbReference type="InterPro" id="IPR038753">
    <property type="entry name" value="NFKBIL1"/>
</dbReference>
<evidence type="ECO:0000256" key="6">
    <source>
        <dbReference type="ARBA" id="ARBA00023242"/>
    </source>
</evidence>
<dbReference type="Proteomes" id="UP000000305">
    <property type="component" value="Unassembled WGS sequence"/>
</dbReference>
<dbReference type="HOGENOM" id="CLU_054217_0_0_1"/>
<dbReference type="PROSITE" id="PS50088">
    <property type="entry name" value="ANK_REPEAT"/>
    <property type="match status" value="1"/>
</dbReference>
<keyword evidence="3" id="KW-0597">Phosphoprotein</keyword>
<sequence>MSSKTKKRFDRLISCVKSNNVERLKHYARRKKYAKLHLDEIGVNKKGETLLHLACRQGKHEIVAFLLENSLGDPTSMDCKGNTPLHLALKAIMKIDERNEYLTAYRKMILAHLKEMAVSLTQPNLEGQTAKDLLDLADSVYEYHLGGNEKKTEFSQQKDEQEWQKKLSAELDDEYGSHWGKYEEDFVQEDVNETESYDSWAKRMINEHKKKMSSQKFHITPPSPPKLKPSWSTEDQQQFLRDEEMRNVFRKKAKATQKLTTFLTKLSLLIQTEDQIKISDLPFKPTDDVESIGQLILAHVKDLVDPDAKRKALRELQRLWHPDKFSQKFGVRLKEEIRENVLKKVTEISQYLNAFNCVSTVTNK</sequence>
<dbReference type="OrthoDB" id="412109at2759"/>
<name>E9FQM4_DAPPU</name>
<dbReference type="PROSITE" id="PS50297">
    <property type="entry name" value="ANK_REP_REGION"/>
    <property type="match status" value="1"/>
</dbReference>
<evidence type="ECO:0000256" key="8">
    <source>
        <dbReference type="ARBA" id="ARBA00030802"/>
    </source>
</evidence>
<evidence type="ECO:0000313" key="11">
    <source>
        <dbReference type="EMBL" id="EFX90340.1"/>
    </source>
</evidence>
<keyword evidence="5 9" id="KW-0040">ANK repeat</keyword>
<dbReference type="Gene3D" id="1.25.40.20">
    <property type="entry name" value="Ankyrin repeat-containing domain"/>
    <property type="match status" value="1"/>
</dbReference>
<gene>
    <name evidence="11" type="ORF">DAPPUDRAFT_299863</name>
</gene>
<dbReference type="Pfam" id="PF12796">
    <property type="entry name" value="Ank_2"/>
    <property type="match status" value="1"/>
</dbReference>
<evidence type="ECO:0000256" key="4">
    <source>
        <dbReference type="ARBA" id="ARBA00022737"/>
    </source>
</evidence>
<keyword evidence="6" id="KW-0539">Nucleus</keyword>
<dbReference type="SMART" id="SM00248">
    <property type="entry name" value="ANK"/>
    <property type="match status" value="2"/>
</dbReference>
<evidence type="ECO:0000256" key="9">
    <source>
        <dbReference type="PROSITE-ProRule" id="PRU00023"/>
    </source>
</evidence>
<dbReference type="PANTHER" id="PTHR15263:SF1">
    <property type="entry name" value="NF-KAPPA-B INHIBITOR-LIKE PROTEIN 1"/>
    <property type="match status" value="1"/>
</dbReference>
<dbReference type="AlphaFoldDB" id="E9FQM4"/>
<evidence type="ECO:0000256" key="3">
    <source>
        <dbReference type="ARBA" id="ARBA00022553"/>
    </source>
</evidence>
<dbReference type="KEGG" id="dpx:DAPPUDRAFT_299863"/>
<dbReference type="InterPro" id="IPR002110">
    <property type="entry name" value="Ankyrin_rpt"/>
</dbReference>
<evidence type="ECO:0000256" key="7">
    <source>
        <dbReference type="ARBA" id="ARBA00030621"/>
    </source>
</evidence>
<dbReference type="OMA" id="DEFCETF"/>
<evidence type="ECO:0000256" key="1">
    <source>
        <dbReference type="ARBA" id="ARBA00004123"/>
    </source>
</evidence>